<dbReference type="PANTHER" id="PTHR11748">
    <property type="entry name" value="D-LACTATE DEHYDROGENASE"/>
    <property type="match status" value="1"/>
</dbReference>
<dbReference type="Gene3D" id="3.30.43.10">
    <property type="entry name" value="Uridine Diphospho-n-acetylenolpyruvylglucosamine Reductase, domain 2"/>
    <property type="match status" value="1"/>
</dbReference>
<dbReference type="GO" id="GO:1903457">
    <property type="term" value="P:lactate catabolic process"/>
    <property type="evidence" value="ECO:0007669"/>
    <property type="project" value="TreeGrafter"/>
</dbReference>
<dbReference type="InterPro" id="IPR016166">
    <property type="entry name" value="FAD-bd_PCMH"/>
</dbReference>
<organism evidence="5">
    <name type="scientific">marine sediment metagenome</name>
    <dbReference type="NCBI Taxonomy" id="412755"/>
    <lineage>
        <taxon>unclassified sequences</taxon>
        <taxon>metagenomes</taxon>
        <taxon>ecological metagenomes</taxon>
    </lineage>
</organism>
<dbReference type="InterPro" id="IPR016167">
    <property type="entry name" value="FAD-bd_PCMH_sub1"/>
</dbReference>
<dbReference type="EMBL" id="LAZR01001105">
    <property type="protein sequence ID" value="KKN50596.1"/>
    <property type="molecule type" value="Genomic_DNA"/>
</dbReference>
<dbReference type="PANTHER" id="PTHR11748:SF111">
    <property type="entry name" value="D-LACTATE DEHYDROGENASE, MITOCHONDRIAL-RELATED"/>
    <property type="match status" value="1"/>
</dbReference>
<comment type="similarity">
    <text evidence="1">Belongs to the FAD-binding oxidoreductase/transferase type 4 family.</text>
</comment>
<feature type="domain" description="FAD-binding PCMH-type" evidence="4">
    <location>
        <begin position="36"/>
        <end position="249"/>
    </location>
</feature>
<dbReference type="InterPro" id="IPR006094">
    <property type="entry name" value="Oxid_FAD_bind_N"/>
</dbReference>
<dbReference type="SUPFAM" id="SSF56176">
    <property type="entry name" value="FAD-binding/transporter-associated domain-like"/>
    <property type="match status" value="1"/>
</dbReference>
<dbReference type="InterPro" id="IPR016170">
    <property type="entry name" value="Cytok_DH_C_sf"/>
</dbReference>
<keyword evidence="3" id="KW-0274">FAD</keyword>
<dbReference type="InterPro" id="IPR036318">
    <property type="entry name" value="FAD-bd_PCMH-like_sf"/>
</dbReference>
<name>A0A0F9TNB9_9ZZZZ</name>
<dbReference type="AlphaFoldDB" id="A0A0F9TNB9"/>
<dbReference type="InterPro" id="IPR016164">
    <property type="entry name" value="FAD-linked_Oxase-like_C"/>
</dbReference>
<dbReference type="InterPro" id="IPR016169">
    <property type="entry name" value="FAD-bd_PCMH_sub2"/>
</dbReference>
<dbReference type="GO" id="GO:0071949">
    <property type="term" value="F:FAD binding"/>
    <property type="evidence" value="ECO:0007669"/>
    <property type="project" value="InterPro"/>
</dbReference>
<evidence type="ECO:0000313" key="5">
    <source>
        <dbReference type="EMBL" id="KKN50596.1"/>
    </source>
</evidence>
<keyword evidence="2" id="KW-0285">Flavoprotein</keyword>
<evidence type="ECO:0000259" key="4">
    <source>
        <dbReference type="PROSITE" id="PS51387"/>
    </source>
</evidence>
<proteinExistence type="inferred from homology"/>
<dbReference type="Gene3D" id="3.40.462.10">
    <property type="entry name" value="FAD-linked oxidases, C-terminal domain"/>
    <property type="match status" value="1"/>
</dbReference>
<reference evidence="5" key="1">
    <citation type="journal article" date="2015" name="Nature">
        <title>Complex archaea that bridge the gap between prokaryotes and eukaryotes.</title>
        <authorList>
            <person name="Spang A."/>
            <person name="Saw J.H."/>
            <person name="Jorgensen S.L."/>
            <person name="Zaremba-Niedzwiedzka K."/>
            <person name="Martijn J."/>
            <person name="Lind A.E."/>
            <person name="van Eijk R."/>
            <person name="Schleper C."/>
            <person name="Guy L."/>
            <person name="Ettema T.J."/>
        </authorList>
    </citation>
    <scope>NUCLEOTIDE SEQUENCE</scope>
</reference>
<gene>
    <name evidence="5" type="ORF">LCGC14_0631180</name>
</gene>
<protein>
    <recommendedName>
        <fullName evidence="4">FAD-binding PCMH-type domain-containing protein</fullName>
    </recommendedName>
</protein>
<dbReference type="PROSITE" id="PS51387">
    <property type="entry name" value="FAD_PCMH"/>
    <property type="match status" value="1"/>
</dbReference>
<accession>A0A0F9TNB9</accession>
<dbReference type="GO" id="GO:0008720">
    <property type="term" value="F:D-lactate dehydrogenase (NAD+) activity"/>
    <property type="evidence" value="ECO:0007669"/>
    <property type="project" value="TreeGrafter"/>
</dbReference>
<comment type="caution">
    <text evidence="5">The sequence shown here is derived from an EMBL/GenBank/DDBJ whole genome shotgun (WGS) entry which is preliminary data.</text>
</comment>
<dbReference type="Pfam" id="PF01565">
    <property type="entry name" value="FAD_binding_4"/>
    <property type="match status" value="1"/>
</dbReference>
<dbReference type="SUPFAM" id="SSF55103">
    <property type="entry name" value="FAD-linked oxidases, C-terminal domain"/>
    <property type="match status" value="1"/>
</dbReference>
<evidence type="ECO:0000256" key="1">
    <source>
        <dbReference type="ARBA" id="ARBA00008000"/>
    </source>
</evidence>
<evidence type="ECO:0000256" key="2">
    <source>
        <dbReference type="ARBA" id="ARBA00022630"/>
    </source>
</evidence>
<dbReference type="Gene3D" id="3.30.465.10">
    <property type="match status" value="1"/>
</dbReference>
<sequence length="557" mass="62338">MTIDQIIQQIRINCPEIPNEFIVGTQQATARFGNNTFGSPTHIDLAVTITKAQQVGEILKIANQAGFAVCPLSTGNNWGYGSVNPTDHRKLLILNMKELNKIAEIDKASGLISLEPGVTQQQLAQYLAENNWPFMAPVTGAGPSCSIVSNALERGYGPNPQTDHFSAITSLRYFIAHPEHCHQEHYSAITSLDGDCDKACDCVEPCHCQAGLSVVDASHKWGLGPYIDGLFSQSNLGIVTRATLRLAPIPEKFCSFFIKCKRDEDFGLATAFIKKLFIAKGGELGIVNLMDKRRIISMVAENPNGKDQHIVMSDEQIATITKKYDVAEWMIMGSIYSTKESLKGTKQFIKKHAKFADDLLFSDSIKLPIARVLTKFIMKERRSQLDALPLSINIMLGKPNRVALRLAYWRNPRVEGVITDNLRPDIDQCGLLWYAPLVPMNTQKMTEFAQFVRATTPQFGIEPFITFTNLSYDYVDSTIPIVFDLNNPHAVEQAHRCLDTLFDEGIKKGFVPYRLNTSQQKTKLDPKAPHWQITNLIKQALDPNNVINPERYNPRKV</sequence>
<dbReference type="GO" id="GO:0004458">
    <property type="term" value="F:D-lactate dehydrogenase (cytochrome) activity"/>
    <property type="evidence" value="ECO:0007669"/>
    <property type="project" value="TreeGrafter"/>
</dbReference>
<evidence type="ECO:0000256" key="3">
    <source>
        <dbReference type="ARBA" id="ARBA00022827"/>
    </source>
</evidence>